<dbReference type="AlphaFoldDB" id="A0A9W4P4K7"/>
<evidence type="ECO:0000313" key="1">
    <source>
        <dbReference type="EMBL" id="CAG8897569.1"/>
    </source>
</evidence>
<gene>
    <name evidence="1" type="ORF">PEGY_LOCUS4735</name>
</gene>
<accession>A0A9W4P4K7</accession>
<proteinExistence type="predicted"/>
<sequence length="176" mass="20214">MPIVSWAKVMLLENKTTDQTPIPHKDLFELHALFSKTLAWMEAQRHMIEQRDPCRCTKCSVSLLPTLLFRTIRRIRTILLCSIRDGAYKKLFSAGFCFYGRSLSTRVQRLPFGLYLRKGQPQEACQYRVEAHTLGMVEKFSHIPAPRAIDVLETPDASYLLMIQAQAVQSANCLIR</sequence>
<dbReference type="Proteomes" id="UP001154252">
    <property type="component" value="Unassembled WGS sequence"/>
</dbReference>
<name>A0A9W4P4K7_9EURO</name>
<evidence type="ECO:0000313" key="2">
    <source>
        <dbReference type="Proteomes" id="UP001154252"/>
    </source>
</evidence>
<dbReference type="EMBL" id="CAJVRC010000860">
    <property type="protein sequence ID" value="CAG8897569.1"/>
    <property type="molecule type" value="Genomic_DNA"/>
</dbReference>
<comment type="caution">
    <text evidence="1">The sequence shown here is derived from an EMBL/GenBank/DDBJ whole genome shotgun (WGS) entry which is preliminary data.</text>
</comment>
<dbReference type="OrthoDB" id="2906425at2759"/>
<keyword evidence="2" id="KW-1185">Reference proteome</keyword>
<reference evidence="1" key="1">
    <citation type="submission" date="2021-07" db="EMBL/GenBank/DDBJ databases">
        <authorList>
            <person name="Branca A.L. A."/>
        </authorList>
    </citation>
    <scope>NUCLEOTIDE SEQUENCE</scope>
</reference>
<protein>
    <submittedName>
        <fullName evidence="1">Uncharacterized protein</fullName>
    </submittedName>
</protein>
<organism evidence="1 2">
    <name type="scientific">Penicillium egyptiacum</name>
    <dbReference type="NCBI Taxonomy" id="1303716"/>
    <lineage>
        <taxon>Eukaryota</taxon>
        <taxon>Fungi</taxon>
        <taxon>Dikarya</taxon>
        <taxon>Ascomycota</taxon>
        <taxon>Pezizomycotina</taxon>
        <taxon>Eurotiomycetes</taxon>
        <taxon>Eurotiomycetidae</taxon>
        <taxon>Eurotiales</taxon>
        <taxon>Aspergillaceae</taxon>
        <taxon>Penicillium</taxon>
    </lineage>
</organism>